<evidence type="ECO:0000256" key="1">
    <source>
        <dbReference type="ARBA" id="ARBA00010641"/>
    </source>
</evidence>
<dbReference type="GO" id="GO:0006352">
    <property type="term" value="P:DNA-templated transcription initiation"/>
    <property type="evidence" value="ECO:0007669"/>
    <property type="project" value="InterPro"/>
</dbReference>
<evidence type="ECO:0000256" key="3">
    <source>
        <dbReference type="ARBA" id="ARBA00023082"/>
    </source>
</evidence>
<dbReference type="InterPro" id="IPR039425">
    <property type="entry name" value="RNA_pol_sigma-70-like"/>
</dbReference>
<reference evidence="8 9" key="2">
    <citation type="journal article" date="2012" name="Stand. Genomic Sci.">
        <title>Complete genome sequence of the aquatic bacterium Runella slithyformis type strain (LSU 4(T)).</title>
        <authorList>
            <person name="Copeland A."/>
            <person name="Zhang X."/>
            <person name="Misra M."/>
            <person name="Lapidus A."/>
            <person name="Nolan M."/>
            <person name="Lucas S."/>
            <person name="Deshpande S."/>
            <person name="Cheng J.F."/>
            <person name="Tapia R."/>
            <person name="Goodwin L.A."/>
            <person name="Pitluck S."/>
            <person name="Liolios K."/>
            <person name="Pagani I."/>
            <person name="Ivanova N."/>
            <person name="Mikhailova N."/>
            <person name="Pati A."/>
            <person name="Chen A."/>
            <person name="Palaniappan K."/>
            <person name="Land M."/>
            <person name="Hauser L."/>
            <person name="Pan C."/>
            <person name="Jeffries C.D."/>
            <person name="Detter J.C."/>
            <person name="Brambilla E.M."/>
            <person name="Rohde M."/>
            <person name="Djao O.D."/>
            <person name="Goker M."/>
            <person name="Sikorski J."/>
            <person name="Tindall B.J."/>
            <person name="Woyke T."/>
            <person name="Bristow J."/>
            <person name="Eisen J.A."/>
            <person name="Markowitz V."/>
            <person name="Hugenholtz P."/>
            <person name="Kyrpides N.C."/>
            <person name="Klenk H.P."/>
            <person name="Mavromatis K."/>
        </authorList>
    </citation>
    <scope>NUCLEOTIDE SEQUENCE [LARGE SCALE GENOMIC DNA]</scope>
    <source>
        <strain evidence="9">ATCC 29530 / DSM 19594 / LMG 11500 / NCIMB 11436 / LSU 4</strain>
    </source>
</reference>
<dbReference type="Pfam" id="PF04542">
    <property type="entry name" value="Sigma70_r2"/>
    <property type="match status" value="1"/>
</dbReference>
<dbReference type="Gene3D" id="1.10.1740.10">
    <property type="match status" value="1"/>
</dbReference>
<feature type="domain" description="RNA polymerase sigma-70 region 2" evidence="6">
    <location>
        <begin position="28"/>
        <end position="92"/>
    </location>
</feature>
<evidence type="ECO:0000259" key="7">
    <source>
        <dbReference type="Pfam" id="PF04545"/>
    </source>
</evidence>
<keyword evidence="5" id="KW-0804">Transcription</keyword>
<evidence type="ECO:0000256" key="4">
    <source>
        <dbReference type="ARBA" id="ARBA00023125"/>
    </source>
</evidence>
<dbReference type="SUPFAM" id="SSF88946">
    <property type="entry name" value="Sigma2 domain of RNA polymerase sigma factors"/>
    <property type="match status" value="1"/>
</dbReference>
<evidence type="ECO:0000313" key="8">
    <source>
        <dbReference type="EMBL" id="AEI50910.1"/>
    </source>
</evidence>
<dbReference type="InterPro" id="IPR014284">
    <property type="entry name" value="RNA_pol_sigma-70_dom"/>
</dbReference>
<gene>
    <name evidence="8" type="ordered locus">Runsl_4590</name>
</gene>
<sequence length="179" mass="21104">MGLKLPKYDEGELVEMLRHQDQKAFNYLYDNYSDALYGVVLKLVRTEETAQDLLQEIFVKIWKNIARYDVGKGRLFTWMLNIARNTSIDYLRINSPEIQDIASAVYWVEAHQEIYNDLNAKELREVVTHLKPEQQKLIEMVYWGGYTHEETAQRLDIPLGTVKTRVRSALRDLRKYFGT</sequence>
<protein>
    <submittedName>
        <fullName evidence="8">RNA polymerase, sigma-24 subunit, ECF subfamily</fullName>
    </submittedName>
</protein>
<keyword evidence="3" id="KW-0731">Sigma factor</keyword>
<dbReference type="GO" id="GO:0016987">
    <property type="term" value="F:sigma factor activity"/>
    <property type="evidence" value="ECO:0007669"/>
    <property type="project" value="UniProtKB-KW"/>
</dbReference>
<keyword evidence="2" id="KW-0805">Transcription regulation</keyword>
<keyword evidence="4" id="KW-0238">DNA-binding</keyword>
<accession>A0A7U3ZPD5</accession>
<dbReference type="EMBL" id="CP002859">
    <property type="protein sequence ID" value="AEI50910.1"/>
    <property type="molecule type" value="Genomic_DNA"/>
</dbReference>
<evidence type="ECO:0000256" key="5">
    <source>
        <dbReference type="ARBA" id="ARBA00023163"/>
    </source>
</evidence>
<dbReference type="NCBIfam" id="TIGR02937">
    <property type="entry name" value="sigma70-ECF"/>
    <property type="match status" value="1"/>
</dbReference>
<feature type="domain" description="RNA polymerase sigma-70 region 4" evidence="7">
    <location>
        <begin position="129"/>
        <end position="175"/>
    </location>
</feature>
<comment type="similarity">
    <text evidence="1">Belongs to the sigma-70 factor family. ECF subfamily.</text>
</comment>
<dbReference type="KEGG" id="rsi:Runsl_4590"/>
<dbReference type="RefSeq" id="WP_013930200.1">
    <property type="nucleotide sequence ID" value="NC_015703.1"/>
</dbReference>
<organism evidence="8 9">
    <name type="scientific">Runella slithyformis (strain ATCC 29530 / DSM 19594 / LMG 11500 / NCIMB 11436 / LSU 4)</name>
    <dbReference type="NCBI Taxonomy" id="761193"/>
    <lineage>
        <taxon>Bacteria</taxon>
        <taxon>Pseudomonadati</taxon>
        <taxon>Bacteroidota</taxon>
        <taxon>Cytophagia</taxon>
        <taxon>Cytophagales</taxon>
        <taxon>Spirosomataceae</taxon>
        <taxon>Runella</taxon>
    </lineage>
</organism>
<evidence type="ECO:0000259" key="6">
    <source>
        <dbReference type="Pfam" id="PF04542"/>
    </source>
</evidence>
<dbReference type="PANTHER" id="PTHR43133:SF62">
    <property type="entry name" value="RNA POLYMERASE SIGMA FACTOR SIGZ"/>
    <property type="match status" value="1"/>
</dbReference>
<dbReference type="Proteomes" id="UP000000493">
    <property type="component" value="Chromosome"/>
</dbReference>
<dbReference type="InterPro" id="IPR007630">
    <property type="entry name" value="RNA_pol_sigma70_r4"/>
</dbReference>
<dbReference type="InterPro" id="IPR036388">
    <property type="entry name" value="WH-like_DNA-bd_sf"/>
</dbReference>
<keyword evidence="9" id="KW-1185">Reference proteome</keyword>
<dbReference type="SUPFAM" id="SSF88659">
    <property type="entry name" value="Sigma3 and sigma4 domains of RNA polymerase sigma factors"/>
    <property type="match status" value="1"/>
</dbReference>
<dbReference type="InterPro" id="IPR007627">
    <property type="entry name" value="RNA_pol_sigma70_r2"/>
</dbReference>
<reference evidence="9" key="1">
    <citation type="submission" date="2011-06" db="EMBL/GenBank/DDBJ databases">
        <title>The complete genome of chromosome of Runella slithyformis DSM 19594.</title>
        <authorList>
            <consortium name="US DOE Joint Genome Institute (JGI-PGF)"/>
            <person name="Lucas S."/>
            <person name="Han J."/>
            <person name="Lapidus A."/>
            <person name="Bruce D."/>
            <person name="Goodwin L."/>
            <person name="Pitluck S."/>
            <person name="Peters L."/>
            <person name="Kyrpides N."/>
            <person name="Mavromatis K."/>
            <person name="Ivanova N."/>
            <person name="Ovchinnikova G."/>
            <person name="Zhang X."/>
            <person name="Misra M."/>
            <person name="Detter J.C."/>
            <person name="Tapia R."/>
            <person name="Han C."/>
            <person name="Land M."/>
            <person name="Hauser L."/>
            <person name="Markowitz V."/>
            <person name="Cheng J.-F."/>
            <person name="Hugenholtz P."/>
            <person name="Woyke T."/>
            <person name="Wu D."/>
            <person name="Tindall B."/>
            <person name="Faehrich R."/>
            <person name="Brambilla E."/>
            <person name="Klenk H.-P."/>
            <person name="Eisen J.A."/>
        </authorList>
    </citation>
    <scope>NUCLEOTIDE SEQUENCE [LARGE SCALE GENOMIC DNA]</scope>
    <source>
        <strain evidence="9">ATCC 29530 / DSM 19594 / LMG 11500 / NCIMB 11436 / LSU 4</strain>
    </source>
</reference>
<dbReference type="Pfam" id="PF04545">
    <property type="entry name" value="Sigma70_r4"/>
    <property type="match status" value="1"/>
</dbReference>
<evidence type="ECO:0000313" key="9">
    <source>
        <dbReference type="Proteomes" id="UP000000493"/>
    </source>
</evidence>
<proteinExistence type="inferred from homology"/>
<dbReference type="CDD" id="cd06171">
    <property type="entry name" value="Sigma70_r4"/>
    <property type="match status" value="1"/>
</dbReference>
<dbReference type="PANTHER" id="PTHR43133">
    <property type="entry name" value="RNA POLYMERASE ECF-TYPE SIGMA FACTO"/>
    <property type="match status" value="1"/>
</dbReference>
<dbReference type="InterPro" id="IPR013324">
    <property type="entry name" value="RNA_pol_sigma_r3/r4-like"/>
</dbReference>
<evidence type="ECO:0000256" key="2">
    <source>
        <dbReference type="ARBA" id="ARBA00023015"/>
    </source>
</evidence>
<dbReference type="AlphaFoldDB" id="A0A7U3ZPD5"/>
<name>A0A7U3ZPD5_RUNSL</name>
<dbReference type="GO" id="GO:0003677">
    <property type="term" value="F:DNA binding"/>
    <property type="evidence" value="ECO:0007669"/>
    <property type="project" value="UniProtKB-KW"/>
</dbReference>
<dbReference type="InterPro" id="IPR013325">
    <property type="entry name" value="RNA_pol_sigma_r2"/>
</dbReference>
<dbReference type="Gene3D" id="1.10.10.10">
    <property type="entry name" value="Winged helix-like DNA-binding domain superfamily/Winged helix DNA-binding domain"/>
    <property type="match status" value="1"/>
</dbReference>